<proteinExistence type="predicted"/>
<dbReference type="SUPFAM" id="SSF46955">
    <property type="entry name" value="Putative DNA-binding domain"/>
    <property type="match status" value="1"/>
</dbReference>
<evidence type="ECO:0000259" key="1">
    <source>
        <dbReference type="Pfam" id="PF12728"/>
    </source>
</evidence>
<name>A0A1R4J6M0_9ACTN</name>
<keyword evidence="3" id="KW-1185">Reference proteome</keyword>
<organism evidence="2 3">
    <name type="scientific">Luteococcus japonicus LSP_Lj1</name>
    <dbReference type="NCBI Taxonomy" id="1255658"/>
    <lineage>
        <taxon>Bacteria</taxon>
        <taxon>Bacillati</taxon>
        <taxon>Actinomycetota</taxon>
        <taxon>Actinomycetes</taxon>
        <taxon>Propionibacteriales</taxon>
        <taxon>Propionibacteriaceae</taxon>
        <taxon>Luteococcus</taxon>
    </lineage>
</organism>
<accession>A0A1R4J6M0</accession>
<evidence type="ECO:0000313" key="3">
    <source>
        <dbReference type="Proteomes" id="UP000188342"/>
    </source>
</evidence>
<protein>
    <recommendedName>
        <fullName evidence="1">Helix-turn-helix domain-containing protein</fullName>
    </recommendedName>
</protein>
<reference evidence="2 3" key="1">
    <citation type="submission" date="2017-02" db="EMBL/GenBank/DDBJ databases">
        <authorList>
            <person name="Peterson S.W."/>
        </authorList>
    </citation>
    <scope>NUCLEOTIDE SEQUENCE [LARGE SCALE GENOMIC DNA]</scope>
    <source>
        <strain evidence="2 3">LSP_Lj1</strain>
    </source>
</reference>
<dbReference type="Proteomes" id="UP000188342">
    <property type="component" value="Unassembled WGS sequence"/>
</dbReference>
<dbReference type="EMBL" id="FUKQ01000023">
    <property type="protein sequence ID" value="SJN27746.1"/>
    <property type="molecule type" value="Genomic_DNA"/>
</dbReference>
<gene>
    <name evidence="2" type="ORF">FM114_05795</name>
</gene>
<dbReference type="InterPro" id="IPR009061">
    <property type="entry name" value="DNA-bd_dom_put_sf"/>
</dbReference>
<dbReference type="OrthoDB" id="4330189at2"/>
<dbReference type="InterPro" id="IPR041657">
    <property type="entry name" value="HTH_17"/>
</dbReference>
<dbReference type="Gene3D" id="1.10.1660.10">
    <property type="match status" value="1"/>
</dbReference>
<feature type="domain" description="Helix-turn-helix" evidence="1">
    <location>
        <begin position="9"/>
        <end position="59"/>
    </location>
</feature>
<dbReference type="Pfam" id="PF12728">
    <property type="entry name" value="HTH_17"/>
    <property type="match status" value="1"/>
</dbReference>
<evidence type="ECO:0000313" key="2">
    <source>
        <dbReference type="EMBL" id="SJN27746.1"/>
    </source>
</evidence>
<dbReference type="RefSeq" id="WP_094764242.1">
    <property type="nucleotide sequence ID" value="NZ_FUKQ01000023.1"/>
</dbReference>
<dbReference type="AlphaFoldDB" id="A0A1R4J6M0"/>
<sequence>MNVKEFERLLTTAEVAKIVQVSPSTLCRWRQQGVGPRVTWLSRSIPRYAATDVEKWLQKAAA</sequence>